<feature type="transmembrane region" description="Helical" evidence="3">
    <location>
        <begin position="70"/>
        <end position="87"/>
    </location>
</feature>
<protein>
    <recommendedName>
        <fullName evidence="6">DUF4175 domain-containing protein</fullName>
    </recommendedName>
</protein>
<keyword evidence="3" id="KW-0472">Membrane</keyword>
<feature type="compositionally biased region" description="Basic and acidic residues" evidence="2">
    <location>
        <begin position="675"/>
        <end position="687"/>
    </location>
</feature>
<keyword evidence="5" id="KW-1185">Reference proteome</keyword>
<feature type="region of interest" description="Disordered" evidence="2">
    <location>
        <begin position="868"/>
        <end position="888"/>
    </location>
</feature>
<dbReference type="EMBL" id="JAHESD010000011">
    <property type="protein sequence ID" value="MBT1703115.1"/>
    <property type="molecule type" value="Genomic_DNA"/>
</dbReference>
<feature type="region of interest" description="Disordered" evidence="2">
    <location>
        <begin position="596"/>
        <end position="647"/>
    </location>
</feature>
<evidence type="ECO:0000256" key="1">
    <source>
        <dbReference type="SAM" id="Coils"/>
    </source>
</evidence>
<reference evidence="4 5" key="1">
    <citation type="submission" date="2021-05" db="EMBL/GenBank/DDBJ databases">
        <title>A Polyphasic approach of four new species of the genus Ohtaekwangia: Ohtaekwangia histidinii sp. nov., Ohtaekwangia cretensis sp. nov., Ohtaekwangia indiensis sp. nov., Ohtaekwangia reichenbachii sp. nov. from diverse environment.</title>
        <authorList>
            <person name="Octaviana S."/>
        </authorList>
    </citation>
    <scope>NUCLEOTIDE SEQUENCE [LARGE SCALE GENOMIC DNA]</scope>
    <source>
        <strain evidence="4 5">PWU20</strain>
    </source>
</reference>
<feature type="coiled-coil region" evidence="1">
    <location>
        <begin position="907"/>
        <end position="935"/>
    </location>
</feature>
<organism evidence="4 5">
    <name type="scientific">Chryseosolibacter indicus</name>
    <dbReference type="NCBI Taxonomy" id="2782351"/>
    <lineage>
        <taxon>Bacteria</taxon>
        <taxon>Pseudomonadati</taxon>
        <taxon>Bacteroidota</taxon>
        <taxon>Cytophagia</taxon>
        <taxon>Cytophagales</taxon>
        <taxon>Chryseotaleaceae</taxon>
        <taxon>Chryseosolibacter</taxon>
    </lineage>
</organism>
<evidence type="ECO:0000256" key="3">
    <source>
        <dbReference type="SAM" id="Phobius"/>
    </source>
</evidence>
<proteinExistence type="predicted"/>
<name>A0ABS5VQI5_9BACT</name>
<keyword evidence="3" id="KW-0812">Transmembrane</keyword>
<feature type="region of interest" description="Disordered" evidence="2">
    <location>
        <begin position="981"/>
        <end position="1000"/>
    </location>
</feature>
<gene>
    <name evidence="4" type="ORF">KK060_07480</name>
</gene>
<evidence type="ECO:0000313" key="5">
    <source>
        <dbReference type="Proteomes" id="UP000772618"/>
    </source>
</evidence>
<evidence type="ECO:0000256" key="2">
    <source>
        <dbReference type="SAM" id="MobiDB-lite"/>
    </source>
</evidence>
<feature type="region of interest" description="Disordered" evidence="2">
    <location>
        <begin position="675"/>
        <end position="716"/>
    </location>
</feature>
<comment type="caution">
    <text evidence="4">The sequence shown here is derived from an EMBL/GenBank/DDBJ whole genome shotgun (WGS) entry which is preliminary data.</text>
</comment>
<accession>A0ABS5VQI5</accession>
<evidence type="ECO:0000313" key="4">
    <source>
        <dbReference type="EMBL" id="MBT1703115.1"/>
    </source>
</evidence>
<feature type="compositionally biased region" description="Basic and acidic residues" evidence="2">
    <location>
        <begin position="596"/>
        <end position="617"/>
    </location>
</feature>
<feature type="compositionally biased region" description="Polar residues" evidence="2">
    <location>
        <begin position="876"/>
        <end position="888"/>
    </location>
</feature>
<feature type="compositionally biased region" description="Low complexity" evidence="2">
    <location>
        <begin position="631"/>
        <end position="643"/>
    </location>
</feature>
<keyword evidence="1" id="KW-0175">Coiled coil</keyword>
<sequence length="1045" mass="122145">MARRGINDEETAKIIGSAIPTIKDRLLNLIQLSSSKQESALTFASVEQKSREFDPIVFDRAIDLSENKRYLKYLAIPLGIVLVILIFNQSIITKSTDRIMHFNREYAPEAPFNFIVKNNGLTAFYNEDFTFKVQLTGSAVPSSAYIISKGQRLKLEHTGNGEFQYLFERIQEPIQLQVEAAGFFSDLYTIEMVNRPEMARFNVELEFPRYLQRKNERLANAGNLEIPEGTNVKWNLKTIHAERASITFFSDKSSNSVQNTGNETFTFEKKFNNPDQYEIILENDKSKNKEKIFYQIEVIKDQYPQIAVNNFKDSVLYKRVMLGGMIGDDYGVTELTLHFTVKDEDQRDITKRSIRIPISKNQVQQNFFYNWAVDSLKLKPGQHLEYYLQVFDNDGVNGRKSTKSSSYTFLVPTEENLVAQISKSQSQTQHKIDQSFNKANKLQDQIEQANQKLKGKQSLDWQDKKMLEDILQQKQGLDQIVQQLKEENKLLDEKKNAFTEQNERIKEKAQQLQKLMDELLDEETKKLFEELQKLLKENADVNQLQKLMDKLNQNTNNLEKELERTLELFKELQYEFKLDQTVQDLKKQVEEQKSLLEKTESLERENKPNGKSDKDQKGQNQKNQEQKDSNQEQNSQNENSPESLANEQEDLMQKFKETSEKMEELEKMGDELNKDEELPSEQEKEQIQQEQQQSKEQLEQKNPSKARTPQKNALQKMQQMQQKMEGMQNSMMMEMDMQNLESLRQIIHGLVKLSFDQENLMKEFNELQQNDPRFNLLAQREIKLRDDSKVLEDSLLALGKKDPMMGGFITKEIGELNNHLEKVIEANKERKRPQASSEMQMTMTSINNLALMLDDHFDMMMQMMANAKPSMKKSNQKGQKPSLSQMQQQLNQKIQDLKNSGKGGRELSEELAKMAAEQERIRRALQEMQEKMKKEGKMPGGDLPSKMEQTEMDLVNKQLTDQLIKRQKEIMTRLLDAEKSMREQNMDEERKGETAKEYEQEMPKAFEEYLRLKEKEVELLKTVPPKLYPYYKKEVSEYFKRMGTN</sequence>
<keyword evidence="3" id="KW-1133">Transmembrane helix</keyword>
<evidence type="ECO:0008006" key="6">
    <source>
        <dbReference type="Google" id="ProtNLM"/>
    </source>
</evidence>
<dbReference type="Proteomes" id="UP000772618">
    <property type="component" value="Unassembled WGS sequence"/>
</dbReference>